<evidence type="ECO:0000256" key="1">
    <source>
        <dbReference type="ARBA" id="ARBA00004502"/>
    </source>
</evidence>
<evidence type="ECO:0000256" key="2">
    <source>
        <dbReference type="ARBA" id="ARBA00008300"/>
    </source>
</evidence>
<reference evidence="6 7" key="1">
    <citation type="submission" date="2011-10" db="EMBL/GenBank/DDBJ databases">
        <authorList>
            <person name="Genoscope - CEA"/>
        </authorList>
    </citation>
    <scope>NUCLEOTIDE SEQUENCE [LARGE SCALE GENOMIC DNA]</scope>
    <source>
        <strain evidence="6 7">RCC 1105</strain>
    </source>
</reference>
<evidence type="ECO:0000256" key="4">
    <source>
        <dbReference type="ARBA" id="ARBA00022801"/>
    </source>
</evidence>
<dbReference type="GO" id="GO:0019915">
    <property type="term" value="P:lipid storage"/>
    <property type="evidence" value="ECO:0007669"/>
    <property type="project" value="InterPro"/>
</dbReference>
<evidence type="ECO:0000256" key="5">
    <source>
        <dbReference type="SAM" id="MobiDB-lite"/>
    </source>
</evidence>
<dbReference type="GO" id="GO:0016298">
    <property type="term" value="F:lipase activity"/>
    <property type="evidence" value="ECO:0007669"/>
    <property type="project" value="InterPro"/>
</dbReference>
<dbReference type="RefSeq" id="XP_007512820.1">
    <property type="nucleotide sequence ID" value="XM_007512758.1"/>
</dbReference>
<protein>
    <recommendedName>
        <fullName evidence="8">Serine aminopeptidase S33 domain-containing protein</fullName>
    </recommendedName>
</protein>
<dbReference type="KEGG" id="bpg:Bathy06g01920"/>
<organism evidence="6 7">
    <name type="scientific">Bathycoccus prasinos</name>
    <dbReference type="NCBI Taxonomy" id="41875"/>
    <lineage>
        <taxon>Eukaryota</taxon>
        <taxon>Viridiplantae</taxon>
        <taxon>Chlorophyta</taxon>
        <taxon>Mamiellophyceae</taxon>
        <taxon>Mamiellales</taxon>
        <taxon>Bathycoccaceae</taxon>
        <taxon>Bathycoccus</taxon>
    </lineage>
</organism>
<dbReference type="EMBL" id="FO082273">
    <property type="protein sequence ID" value="CCO17420.1"/>
    <property type="molecule type" value="Genomic_DNA"/>
</dbReference>
<dbReference type="InterPro" id="IPR019363">
    <property type="entry name" value="LDAH"/>
</dbReference>
<dbReference type="Proteomes" id="UP000198341">
    <property type="component" value="Chromosome 6"/>
</dbReference>
<dbReference type="InterPro" id="IPR029058">
    <property type="entry name" value="AB_hydrolase_fold"/>
</dbReference>
<dbReference type="PANTHER" id="PTHR13390:SF0">
    <property type="entry name" value="LIPID DROPLET-ASSOCIATED HYDROLASE"/>
    <property type="match status" value="1"/>
</dbReference>
<evidence type="ECO:0000256" key="3">
    <source>
        <dbReference type="ARBA" id="ARBA00022677"/>
    </source>
</evidence>
<comment type="similarity">
    <text evidence="2">Belongs to the AB hydrolase superfamily. LDAH family.</text>
</comment>
<dbReference type="Gene3D" id="3.40.50.1820">
    <property type="entry name" value="alpha/beta hydrolase"/>
    <property type="match status" value="1"/>
</dbReference>
<keyword evidence="3" id="KW-0551">Lipid droplet</keyword>
<dbReference type="Pfam" id="PF10230">
    <property type="entry name" value="LIDHydrolase"/>
    <property type="match status" value="1"/>
</dbReference>
<accession>K8EY79</accession>
<comment type="subcellular location">
    <subcellularLocation>
        <location evidence="1">Lipid droplet</location>
    </subcellularLocation>
</comment>
<name>K8EY79_9CHLO</name>
<sequence>MVPARRSTRGRLGERARRKSSGLNTPDGAIVDVRVERLVLDADDAKEEEAFEVVRATATRKTTKTEDECDDDGILCLKTEDECDDDGILCLCVPGNPGVAEYYSNFARALSEALLKEEEQQQNENKVRRRSVTVECVGFLGHYADGSLTSAKTRRWFTLEEQKAHVLKYVRSRVEEENACFLVGHSIGAHVAMHAVKEMREEDVKKMVGLMPFLHVNERSNVQKFLAWLVSQRVVVRVVAKVLGFMQKFKALKKTIERSATRGMKCELGISVTKRWAREMSLVNMALMGDTEFKFLRDWKRNVVDVLKAHAKKICFVYAKEDHWGPLHQRDELMEEIGLEELEIVTDESYEHAFVLDDESSKKLAEQCARMLLN</sequence>
<proteinExistence type="inferred from homology"/>
<dbReference type="PANTHER" id="PTHR13390">
    <property type="entry name" value="LIPASE"/>
    <property type="match status" value="1"/>
</dbReference>
<dbReference type="GeneID" id="19015172"/>
<evidence type="ECO:0000313" key="6">
    <source>
        <dbReference type="EMBL" id="CCO17420.1"/>
    </source>
</evidence>
<dbReference type="AlphaFoldDB" id="K8EY79"/>
<evidence type="ECO:0000313" key="7">
    <source>
        <dbReference type="Proteomes" id="UP000198341"/>
    </source>
</evidence>
<feature type="region of interest" description="Disordered" evidence="5">
    <location>
        <begin position="1"/>
        <end position="26"/>
    </location>
</feature>
<gene>
    <name evidence="6" type="ORF">Bathy06g01920</name>
</gene>
<evidence type="ECO:0008006" key="8">
    <source>
        <dbReference type="Google" id="ProtNLM"/>
    </source>
</evidence>
<keyword evidence="7" id="KW-1185">Reference proteome</keyword>
<dbReference type="OrthoDB" id="448051at2759"/>
<dbReference type="SUPFAM" id="SSF53474">
    <property type="entry name" value="alpha/beta-Hydrolases"/>
    <property type="match status" value="1"/>
</dbReference>
<dbReference type="eggNOG" id="KOG3975">
    <property type="taxonomic scope" value="Eukaryota"/>
</dbReference>
<dbReference type="GO" id="GO:0005811">
    <property type="term" value="C:lipid droplet"/>
    <property type="evidence" value="ECO:0007669"/>
    <property type="project" value="UniProtKB-SubCell"/>
</dbReference>
<keyword evidence="4" id="KW-0378">Hydrolase</keyword>